<evidence type="ECO:0000256" key="5">
    <source>
        <dbReference type="ARBA" id="ARBA00023136"/>
    </source>
</evidence>
<evidence type="ECO:0000256" key="1">
    <source>
        <dbReference type="ARBA" id="ARBA00004370"/>
    </source>
</evidence>
<dbReference type="InterPro" id="IPR050401">
    <property type="entry name" value="Cyclic_nucleotide_synthase"/>
</dbReference>
<dbReference type="GO" id="GO:0035556">
    <property type="term" value="P:intracellular signal transduction"/>
    <property type="evidence" value="ECO:0007669"/>
    <property type="project" value="InterPro"/>
</dbReference>
<feature type="compositionally biased region" description="Basic and acidic residues" evidence="7">
    <location>
        <begin position="768"/>
        <end position="780"/>
    </location>
</feature>
<dbReference type="SMART" id="SM00044">
    <property type="entry name" value="CYCc"/>
    <property type="match status" value="1"/>
</dbReference>
<dbReference type="EMBL" id="HBEV01000622">
    <property type="protein sequence ID" value="CAD8576009.1"/>
    <property type="molecule type" value="Transcribed_RNA"/>
</dbReference>
<evidence type="ECO:0000256" key="6">
    <source>
        <dbReference type="ARBA" id="ARBA00023239"/>
    </source>
</evidence>
<evidence type="ECO:0000256" key="8">
    <source>
        <dbReference type="SAM" id="Phobius"/>
    </source>
</evidence>
<evidence type="ECO:0000259" key="9">
    <source>
        <dbReference type="PROSITE" id="PS50125"/>
    </source>
</evidence>
<reference evidence="10" key="1">
    <citation type="submission" date="2021-01" db="EMBL/GenBank/DDBJ databases">
        <authorList>
            <person name="Corre E."/>
            <person name="Pelletier E."/>
            <person name="Niang G."/>
            <person name="Scheremetjew M."/>
            <person name="Finn R."/>
            <person name="Kale V."/>
            <person name="Holt S."/>
            <person name="Cochrane G."/>
            <person name="Meng A."/>
            <person name="Brown T."/>
            <person name="Cohen L."/>
        </authorList>
    </citation>
    <scope>NUCLEOTIDE SEQUENCE</scope>
    <source>
        <strain evidence="10">CCMP494</strain>
    </source>
</reference>
<feature type="transmembrane region" description="Helical" evidence="8">
    <location>
        <begin position="21"/>
        <end position="45"/>
    </location>
</feature>
<feature type="transmembrane region" description="Helical" evidence="8">
    <location>
        <begin position="188"/>
        <end position="210"/>
    </location>
</feature>
<feature type="transmembrane region" description="Helical" evidence="8">
    <location>
        <begin position="136"/>
        <end position="153"/>
    </location>
</feature>
<keyword evidence="5 8" id="KW-0472">Membrane</keyword>
<feature type="compositionally biased region" description="Basic and acidic residues" evidence="7">
    <location>
        <begin position="404"/>
        <end position="413"/>
    </location>
</feature>
<keyword evidence="6" id="KW-0456">Lyase</keyword>
<dbReference type="Gene3D" id="3.30.70.1230">
    <property type="entry name" value="Nucleotide cyclase"/>
    <property type="match status" value="1"/>
</dbReference>
<name>A0A7S0KD16_MICPS</name>
<feature type="region of interest" description="Disordered" evidence="7">
    <location>
        <begin position="473"/>
        <end position="494"/>
    </location>
</feature>
<dbReference type="InterPro" id="IPR001054">
    <property type="entry name" value="A/G_cyclase"/>
</dbReference>
<dbReference type="GO" id="GO:0001653">
    <property type="term" value="F:peptide receptor activity"/>
    <property type="evidence" value="ECO:0007669"/>
    <property type="project" value="TreeGrafter"/>
</dbReference>
<dbReference type="GO" id="GO:0005886">
    <property type="term" value="C:plasma membrane"/>
    <property type="evidence" value="ECO:0007669"/>
    <property type="project" value="TreeGrafter"/>
</dbReference>
<feature type="region of interest" description="Disordered" evidence="7">
    <location>
        <begin position="392"/>
        <end position="430"/>
    </location>
</feature>
<keyword evidence="2 8" id="KW-0812">Transmembrane</keyword>
<dbReference type="GO" id="GO:0007168">
    <property type="term" value="P:receptor guanylyl cyclase signaling pathway"/>
    <property type="evidence" value="ECO:0007669"/>
    <property type="project" value="TreeGrafter"/>
</dbReference>
<evidence type="ECO:0000256" key="4">
    <source>
        <dbReference type="ARBA" id="ARBA00022989"/>
    </source>
</evidence>
<sequence>MSPRSGRRPRRRRRKKLDSEIEGDAFLLQVSVILCTVAALAWSLLQVVLYQGTEPQMVAIPLLYPAVVFPTAWYERYRLHRRPYKHLARVHLTMVCVLPALLQIESGGFARSGGVISWSSVSPFTAFVIAKKISKALNWGALWMAVIAFAYGYEAYNETHDRHGAGIIAQAWHSDESFHVVRVWTWQIYFYALATKVGVTLNACLLMYLLRNKTDNAVQAHKMLACAIMPPPVAKEVFEIQWKRLRDGRRASKASKAARSTPGRVSVASRVLNCVFGNSVAGSNGSQSGYRSSSSFSASSVTSRSSGGWSWGGIGRGEQTRPGFGFARSRSDDSHHSAHSDGTGSSHDGAFEWTDADYYDNGTGARLRELAQRMDSSSSTRAELAADTTRALADFAERPSPPRRSLDDVKLDIPEDDIPEETDTDDADGADADASVEATAHKELQTLRQVSFSGTLATERVFERSGDSFKGLQLAARSSSSRRHDKQTTSTTTARDHPSVTVIFIDIVGFSEMCEHVKPKAVLRFLEHYFELVDKMAEEHGVTKVRTVGDGYLAATGLMAEMGVPEDSHQHVLRSLTFGLGVLLELRDVGLKLPTGRPVQARIGLADGNVFSGVVGKTCMQYDIFGNVANLAARMEQTSPYDGVHMPESSFEKMMSEMSEEQRALFEKLAWTRNTAVEIKNMGKINTASLELKGNEDQIERVVAGCISDDTQRAVTMHIGAMQEAFRQLTWESGGKIDEGDEEAEFAARRRNPESGDSQRSDLALSREASRREGMRLDRE</sequence>
<protein>
    <recommendedName>
        <fullName evidence="9">Guanylate cyclase domain-containing protein</fullName>
    </recommendedName>
</protein>
<evidence type="ECO:0000256" key="7">
    <source>
        <dbReference type="SAM" id="MobiDB-lite"/>
    </source>
</evidence>
<keyword evidence="4 8" id="KW-1133">Transmembrane helix</keyword>
<feature type="transmembrane region" description="Helical" evidence="8">
    <location>
        <begin position="57"/>
        <end position="74"/>
    </location>
</feature>
<feature type="compositionally biased region" description="Basic and acidic residues" evidence="7">
    <location>
        <begin position="329"/>
        <end position="339"/>
    </location>
</feature>
<organism evidence="10">
    <name type="scientific">Micromonas pusilla</name>
    <name type="common">Picoplanktonic green alga</name>
    <name type="synonym">Chromulina pusilla</name>
    <dbReference type="NCBI Taxonomy" id="38833"/>
    <lineage>
        <taxon>Eukaryota</taxon>
        <taxon>Viridiplantae</taxon>
        <taxon>Chlorophyta</taxon>
        <taxon>Mamiellophyceae</taxon>
        <taxon>Mamiellales</taxon>
        <taxon>Mamiellaceae</taxon>
        <taxon>Micromonas</taxon>
    </lineage>
</organism>
<dbReference type="Pfam" id="PF00211">
    <property type="entry name" value="Guanylate_cyc"/>
    <property type="match status" value="1"/>
</dbReference>
<dbReference type="PROSITE" id="PS50125">
    <property type="entry name" value="GUANYLATE_CYCLASE_2"/>
    <property type="match status" value="1"/>
</dbReference>
<evidence type="ECO:0000256" key="3">
    <source>
        <dbReference type="ARBA" id="ARBA00022741"/>
    </source>
</evidence>
<proteinExistence type="predicted"/>
<dbReference type="SUPFAM" id="SSF55073">
    <property type="entry name" value="Nucleotide cyclase"/>
    <property type="match status" value="1"/>
</dbReference>
<dbReference type="CDD" id="cd07302">
    <property type="entry name" value="CHD"/>
    <property type="match status" value="1"/>
</dbReference>
<feature type="region of interest" description="Disordered" evidence="7">
    <location>
        <begin position="736"/>
        <end position="780"/>
    </location>
</feature>
<evidence type="ECO:0000256" key="2">
    <source>
        <dbReference type="ARBA" id="ARBA00022692"/>
    </source>
</evidence>
<evidence type="ECO:0000313" key="10">
    <source>
        <dbReference type="EMBL" id="CAD8576009.1"/>
    </source>
</evidence>
<feature type="region of interest" description="Disordered" evidence="7">
    <location>
        <begin position="320"/>
        <end position="351"/>
    </location>
</feature>
<keyword evidence="3" id="KW-0547">Nucleotide-binding</keyword>
<feature type="compositionally biased region" description="Acidic residues" evidence="7">
    <location>
        <begin position="414"/>
        <end position="430"/>
    </location>
</feature>
<dbReference type="GO" id="GO:0000166">
    <property type="term" value="F:nucleotide binding"/>
    <property type="evidence" value="ECO:0007669"/>
    <property type="project" value="UniProtKB-KW"/>
</dbReference>
<dbReference type="GO" id="GO:0004016">
    <property type="term" value="F:adenylate cyclase activity"/>
    <property type="evidence" value="ECO:0007669"/>
    <property type="project" value="TreeGrafter"/>
</dbReference>
<dbReference type="PANTHER" id="PTHR11920:SF335">
    <property type="entry name" value="GUANYLATE CYCLASE"/>
    <property type="match status" value="1"/>
</dbReference>
<dbReference type="GO" id="GO:0004383">
    <property type="term" value="F:guanylate cyclase activity"/>
    <property type="evidence" value="ECO:0007669"/>
    <property type="project" value="TreeGrafter"/>
</dbReference>
<dbReference type="InterPro" id="IPR029787">
    <property type="entry name" value="Nucleotide_cyclase"/>
</dbReference>
<dbReference type="AlphaFoldDB" id="A0A7S0KD16"/>
<feature type="transmembrane region" description="Helical" evidence="8">
    <location>
        <begin position="86"/>
        <end position="104"/>
    </location>
</feature>
<comment type="subcellular location">
    <subcellularLocation>
        <location evidence="1">Membrane</location>
    </subcellularLocation>
</comment>
<dbReference type="PANTHER" id="PTHR11920">
    <property type="entry name" value="GUANYLYL CYCLASE"/>
    <property type="match status" value="1"/>
</dbReference>
<gene>
    <name evidence="10" type="ORF">MSP1404_LOCUS512</name>
</gene>
<feature type="compositionally biased region" description="Basic and acidic residues" evidence="7">
    <location>
        <begin position="746"/>
        <end position="760"/>
    </location>
</feature>
<accession>A0A7S0KD16</accession>
<feature type="domain" description="Guanylate cyclase" evidence="9">
    <location>
        <begin position="501"/>
        <end position="636"/>
    </location>
</feature>